<comment type="pathway">
    <text evidence="1">Lipid metabolism.</text>
</comment>
<dbReference type="PANTHER" id="PTHR37323">
    <property type="entry name" value="GCN5-RELATED N-ACETYLTRANSFERASE"/>
    <property type="match status" value="1"/>
</dbReference>
<dbReference type="InterPro" id="IPR052351">
    <property type="entry name" value="Ornithine_N-alpha-AT"/>
</dbReference>
<keyword evidence="5" id="KW-0012">Acyltransferase</keyword>
<reference evidence="6 7" key="1">
    <citation type="submission" date="2019-08" db="EMBL/GenBank/DDBJ databases">
        <title>In-depth cultivation of the pig gut microbiome towards novel bacterial diversity and tailored functional studies.</title>
        <authorList>
            <person name="Wylensek D."/>
            <person name="Hitch T.C.A."/>
            <person name="Clavel T."/>
        </authorList>
    </citation>
    <scope>NUCLEOTIDE SEQUENCE [LARGE SCALE GENOMIC DNA]</scope>
    <source>
        <strain evidence="6 7">BBE-744-WT-12</strain>
    </source>
</reference>
<dbReference type="RefSeq" id="WP_154418357.1">
    <property type="nucleotide sequence ID" value="NZ_VUNS01000010.1"/>
</dbReference>
<accession>A0A844G384</accession>
<name>A0A844G384_9BACT</name>
<dbReference type="InterPro" id="IPR016181">
    <property type="entry name" value="Acyl_CoA_acyltransferase"/>
</dbReference>
<keyword evidence="3 6" id="KW-0808">Transferase</keyword>
<evidence type="ECO:0000256" key="1">
    <source>
        <dbReference type="ARBA" id="ARBA00005189"/>
    </source>
</evidence>
<keyword evidence="7" id="KW-1185">Reference proteome</keyword>
<evidence type="ECO:0000256" key="5">
    <source>
        <dbReference type="ARBA" id="ARBA00023315"/>
    </source>
</evidence>
<dbReference type="SUPFAM" id="SSF55729">
    <property type="entry name" value="Acyl-CoA N-acyltransferases (Nat)"/>
    <property type="match status" value="1"/>
</dbReference>
<dbReference type="EMBL" id="VUNS01000010">
    <property type="protein sequence ID" value="MST97434.1"/>
    <property type="molecule type" value="Genomic_DNA"/>
</dbReference>
<evidence type="ECO:0000256" key="3">
    <source>
        <dbReference type="ARBA" id="ARBA00022679"/>
    </source>
</evidence>
<organism evidence="6 7">
    <name type="scientific">Victivallis lenta</name>
    <dbReference type="NCBI Taxonomy" id="2606640"/>
    <lineage>
        <taxon>Bacteria</taxon>
        <taxon>Pseudomonadati</taxon>
        <taxon>Lentisphaerota</taxon>
        <taxon>Lentisphaeria</taxon>
        <taxon>Victivallales</taxon>
        <taxon>Victivallaceae</taxon>
        <taxon>Victivallis</taxon>
    </lineage>
</organism>
<dbReference type="PANTHER" id="PTHR37323:SF1">
    <property type="entry name" value="L-ORNITHINE N(ALPHA)-ACYLTRANSFERASE"/>
    <property type="match status" value="1"/>
</dbReference>
<dbReference type="Gene3D" id="3.40.630.30">
    <property type="match status" value="1"/>
</dbReference>
<proteinExistence type="predicted"/>
<dbReference type="AlphaFoldDB" id="A0A844G384"/>
<evidence type="ECO:0000313" key="7">
    <source>
        <dbReference type="Proteomes" id="UP000435649"/>
    </source>
</evidence>
<comment type="caution">
    <text evidence="6">The sequence shown here is derived from an EMBL/GenBank/DDBJ whole genome shotgun (WGS) entry which is preliminary data.</text>
</comment>
<sequence length="302" mass="33925">MMTTIMETLRSDKVRGNIGHLLHLPAGRESSVLAEQENFRLKLAESPAEVEAALRLRYRVFKEEQGRLANCCGGIDRDRFDRYCRHLLVIDKATENVVGTYRVLSGGGAASAGNFYSEEEFSIRGLQAIRHEVCEVGRSCVAPEFRSGAVVGLLWSGLAALRRRPKPSRSLLVRYARRRRPGSSCAFHYLFGCVSLEETDQAAAMALYEYFRRNGLLSDRLQAKPRAGFELDPVSAEEVERRLEETGGGIIRTLPPLFKGYVKLGAKICGAPAYDREFGTIDFLILLDMRDIPERYARHFMA</sequence>
<evidence type="ECO:0000256" key="2">
    <source>
        <dbReference type="ARBA" id="ARBA00022516"/>
    </source>
</evidence>
<dbReference type="Pfam" id="PF13444">
    <property type="entry name" value="Acetyltransf_5"/>
    <property type="match status" value="1"/>
</dbReference>
<dbReference type="GO" id="GO:0016746">
    <property type="term" value="F:acyltransferase activity"/>
    <property type="evidence" value="ECO:0007669"/>
    <property type="project" value="UniProtKB-KW"/>
</dbReference>
<protein>
    <submittedName>
        <fullName evidence="6">GNAT family N-acetyltransferase</fullName>
    </submittedName>
</protein>
<keyword evidence="2" id="KW-0444">Lipid biosynthesis</keyword>
<gene>
    <name evidence="6" type="ORF">FYJ85_10315</name>
</gene>
<evidence type="ECO:0000313" key="6">
    <source>
        <dbReference type="EMBL" id="MST97434.1"/>
    </source>
</evidence>
<dbReference type="GO" id="GO:0006629">
    <property type="term" value="P:lipid metabolic process"/>
    <property type="evidence" value="ECO:0007669"/>
    <property type="project" value="UniProtKB-KW"/>
</dbReference>
<keyword evidence="4" id="KW-0443">Lipid metabolism</keyword>
<dbReference type="Proteomes" id="UP000435649">
    <property type="component" value="Unassembled WGS sequence"/>
</dbReference>
<evidence type="ECO:0000256" key="4">
    <source>
        <dbReference type="ARBA" id="ARBA00023098"/>
    </source>
</evidence>